<keyword evidence="5" id="KW-1185">Reference proteome</keyword>
<evidence type="ECO:0000313" key="5">
    <source>
        <dbReference type="Proteomes" id="UP001164746"/>
    </source>
</evidence>
<evidence type="ECO:0000256" key="1">
    <source>
        <dbReference type="ARBA" id="ARBA00022729"/>
    </source>
</evidence>
<dbReference type="PANTHER" id="PTHR23412:SF17">
    <property type="entry name" value="OTOANCORIN"/>
    <property type="match status" value="1"/>
</dbReference>
<dbReference type="InterPro" id="IPR026664">
    <property type="entry name" value="Stereocilin-rel"/>
</dbReference>
<gene>
    <name evidence="4" type="ORF">MAR_029513</name>
</gene>
<proteinExistence type="predicted"/>
<accession>A0ABY7DL60</accession>
<reference evidence="4" key="1">
    <citation type="submission" date="2022-11" db="EMBL/GenBank/DDBJ databases">
        <title>Centuries of genome instability and evolution in soft-shell clam transmissible cancer (bioRxiv).</title>
        <authorList>
            <person name="Hart S.F.M."/>
            <person name="Yonemitsu M.A."/>
            <person name="Giersch R.M."/>
            <person name="Beal B.F."/>
            <person name="Arriagada G."/>
            <person name="Davis B.W."/>
            <person name="Ostrander E.A."/>
            <person name="Goff S.P."/>
            <person name="Metzger M.J."/>
        </authorList>
    </citation>
    <scope>NUCLEOTIDE SEQUENCE</scope>
    <source>
        <strain evidence="4">MELC-2E11</strain>
        <tissue evidence="4">Siphon/mantle</tissue>
    </source>
</reference>
<organism evidence="4 5">
    <name type="scientific">Mya arenaria</name>
    <name type="common">Soft-shell clam</name>
    <dbReference type="NCBI Taxonomy" id="6604"/>
    <lineage>
        <taxon>Eukaryota</taxon>
        <taxon>Metazoa</taxon>
        <taxon>Spiralia</taxon>
        <taxon>Lophotrochozoa</taxon>
        <taxon>Mollusca</taxon>
        <taxon>Bivalvia</taxon>
        <taxon>Autobranchia</taxon>
        <taxon>Heteroconchia</taxon>
        <taxon>Euheterodonta</taxon>
        <taxon>Imparidentia</taxon>
        <taxon>Neoheterodontei</taxon>
        <taxon>Myida</taxon>
        <taxon>Myoidea</taxon>
        <taxon>Myidae</taxon>
        <taxon>Mya</taxon>
    </lineage>
</organism>
<feature type="region of interest" description="Disordered" evidence="3">
    <location>
        <begin position="1"/>
        <end position="36"/>
    </location>
</feature>
<dbReference type="Proteomes" id="UP001164746">
    <property type="component" value="Chromosome 2"/>
</dbReference>
<keyword evidence="2" id="KW-0325">Glycoprotein</keyword>
<evidence type="ECO:0000313" key="4">
    <source>
        <dbReference type="EMBL" id="WAQ96823.1"/>
    </source>
</evidence>
<evidence type="ECO:0000256" key="3">
    <source>
        <dbReference type="SAM" id="MobiDB-lite"/>
    </source>
</evidence>
<name>A0ABY7DL60_MYAAR</name>
<sequence>MSENETPFIDVTIKTPFTSGLTHTDGRTTPPPARLGDSELSLSGRERLADAFYEGATSPFTGSKVFDPTTGGISGQFKQSLDENERTTVEMLETKLAGVFDLRESFEFDPPEDVHFFLAAFADMDRAPLTKLLDTPSSVIPTDLRSLRPEILTAMNGSVLAEKLSALPTDTKAALCRHLQGEEADFRAAMKIVRTLDCLPTLQAEGKRPRGSLARAVAAEQMRKKPPREWTRIEWGQAIVGGWFAGLPDDVLKLCPGPVIRNNMENLKPLMMSLSHRAKSLIFEKMQVDFGGFGRLSSVDIETMGEMITDLSLQGLKNLDSAAVRSSIGALRTSREGMDTAQRLQIRRAIKDGHAGRRDRTLMKSLDSNVILANISGIGWHNLDEKSARSFARRIRESKDFAQASDFTTTSVRKMGSVFSGFPARLVRSMDNVQFGQLLNDGDLRGLHLNVEGSRAVMDRIRTEKSGTALTQTDLKNLGENVRGLRQSDVDAMNAGDLAKALNEMKETIGTAIGDMEPATVYSIIKKLESGAGGLAGNLETMGSALRNVPVQKLRAIPDADLGDLTGGTQRDFNCSDETCDELYGRVVGVIGRPGLRNPNMTVSVFTRLGRVMGGISHTDVRSLPPTRALLGIINHLLATGSLSDKDERTLAKKIMYRMGIFRTQTRQCTNNDIKMFGGLLKHFTPDELSSLCPSLCQDITKELGSRNLANVRKEHLRELAAYALNCLGKTVGELSSQDTTTMGELICGLPTERVRDVTSDAMEDTIYNVGRHCDVLDATERKVWMDQAMRKLGLTSANIASVSEVTLVQFGPLVSEFSDAMINNIPDVLDLIISNQETLSSVGADLVEVFSERKERLRQRDTAGFGGDVTSSERQARENRERRFYENLVQSFINTESTGRKKRSTGTLTCDDMQLLGSGVTAMTAAQISVMADDDFLDCASFLGSQTGWDADQLEALLAVALRSSTYGSSSGWTADHVYSVGIIAQSLSTSEITALSDLDIDAMYSIGRHDGWDVTQVRTTYLNTIFDMFGIGI</sequence>
<dbReference type="EMBL" id="CP111013">
    <property type="protein sequence ID" value="WAQ96823.1"/>
    <property type="molecule type" value="Genomic_DNA"/>
</dbReference>
<keyword evidence="1" id="KW-0732">Signal</keyword>
<evidence type="ECO:0000256" key="2">
    <source>
        <dbReference type="ARBA" id="ARBA00023180"/>
    </source>
</evidence>
<protein>
    <submittedName>
        <fullName evidence="4">Uncharacterized protein</fullName>
    </submittedName>
</protein>
<dbReference type="PANTHER" id="PTHR23412">
    <property type="entry name" value="STEREOCILIN RELATED"/>
    <property type="match status" value="1"/>
</dbReference>